<feature type="compositionally biased region" description="Low complexity" evidence="1">
    <location>
        <begin position="83"/>
        <end position="92"/>
    </location>
</feature>
<feature type="compositionally biased region" description="Basic and acidic residues" evidence="1">
    <location>
        <begin position="433"/>
        <end position="445"/>
    </location>
</feature>
<feature type="compositionally biased region" description="Gly residues" evidence="1">
    <location>
        <begin position="305"/>
        <end position="315"/>
    </location>
</feature>
<gene>
    <name evidence="3" type="ORF">CABS02_15330</name>
</gene>
<feature type="compositionally biased region" description="Pro residues" evidence="1">
    <location>
        <begin position="528"/>
        <end position="550"/>
    </location>
</feature>
<protein>
    <submittedName>
        <fullName evidence="3">Uncharacterized protein</fullName>
    </submittedName>
</protein>
<feature type="compositionally biased region" description="Low complexity" evidence="1">
    <location>
        <begin position="143"/>
        <end position="190"/>
    </location>
</feature>
<keyword evidence="2" id="KW-0812">Transmembrane</keyword>
<feature type="region of interest" description="Disordered" evidence="1">
    <location>
        <begin position="60"/>
        <end position="92"/>
    </location>
</feature>
<feature type="compositionally biased region" description="Polar residues" evidence="1">
    <location>
        <begin position="191"/>
        <end position="208"/>
    </location>
</feature>
<feature type="region of interest" description="Disordered" evidence="1">
    <location>
        <begin position="1"/>
        <end position="42"/>
    </location>
</feature>
<feature type="region of interest" description="Disordered" evidence="1">
    <location>
        <begin position="519"/>
        <end position="577"/>
    </location>
</feature>
<feature type="compositionally biased region" description="Polar residues" evidence="1">
    <location>
        <begin position="8"/>
        <end position="22"/>
    </location>
</feature>
<feature type="compositionally biased region" description="Low complexity" evidence="1">
    <location>
        <begin position="316"/>
        <end position="337"/>
    </location>
</feature>
<dbReference type="OrthoDB" id="5421784at2759"/>
<feature type="region of interest" description="Disordered" evidence="1">
    <location>
        <begin position="256"/>
        <end position="337"/>
    </location>
</feature>
<feature type="non-terminal residue" evidence="3">
    <location>
        <position position="577"/>
    </location>
</feature>
<proteinExistence type="predicted"/>
<keyword evidence="2" id="KW-1133">Transmembrane helix</keyword>
<evidence type="ECO:0000313" key="3">
    <source>
        <dbReference type="EMBL" id="KAI3527626.1"/>
    </source>
</evidence>
<feature type="compositionally biased region" description="Low complexity" evidence="1">
    <location>
        <begin position="256"/>
        <end position="304"/>
    </location>
</feature>
<evidence type="ECO:0000256" key="1">
    <source>
        <dbReference type="SAM" id="MobiDB-lite"/>
    </source>
</evidence>
<organism evidence="3 4">
    <name type="scientific">Colletotrichum abscissum</name>
    <dbReference type="NCBI Taxonomy" id="1671311"/>
    <lineage>
        <taxon>Eukaryota</taxon>
        <taxon>Fungi</taxon>
        <taxon>Dikarya</taxon>
        <taxon>Ascomycota</taxon>
        <taxon>Pezizomycotina</taxon>
        <taxon>Sordariomycetes</taxon>
        <taxon>Hypocreomycetidae</taxon>
        <taxon>Glomerellales</taxon>
        <taxon>Glomerellaceae</taxon>
        <taxon>Colletotrichum</taxon>
        <taxon>Colletotrichum acutatum species complex</taxon>
    </lineage>
</organism>
<name>A0A9P9WZD4_9PEZI</name>
<sequence>PPPVYQKRQPTTHNGRGKSSASAYLAQRHPIEAMTKSLRGSSLPQARSYHHNHYHLHNQRAATPENANHHHRQLDDPSPTTPSPDAATSSSAAAPRIVVQTVSLIQIVDATGSPIQVQTIFPTAATVDASSTTSAALDLSIAAVPSSTSSTDSSTTSSSTTNDSALSTPAPTTSTSTDSSTSQDISLTSDPLSTPAPSEATPSLYPTLSGQSNSTISFLTSTNSSSTSVSTTTSLTSQLSSGSISVTSSILSSLSSTTWGSNSGSTATSTSASTSVSGSSRLSTSTFTTSASQSPSNEATASGDGTAGGIGGGAAGTAAPTSTSTSDNSSGSGSPTPTATVVGSVVGSLAGAAFLVVLVFLALRWKKRTGGRFRLSEASAGKRGILTGSGGPPGGNGGGMVQRSLSFDPTTAAAGAGAGAGAMAVAHKPSSRRASEPSETGERGFVRVAGRKLPSVLQAGGDGYTDPREGTSAAVNDDESVYFRDSQAFFDPNGQTTRLALGSPMRPVSGVVVFKESPARTPVTESAPFPPPAASPQTNPPFVPLQPPGRDPIGRTLPSQDGSRGSRGSASRFHEDM</sequence>
<feature type="transmembrane region" description="Helical" evidence="2">
    <location>
        <begin position="341"/>
        <end position="363"/>
    </location>
</feature>
<dbReference type="Proteomes" id="UP001056436">
    <property type="component" value="Unassembled WGS sequence"/>
</dbReference>
<dbReference type="EMBL" id="SDAQ01000298">
    <property type="protein sequence ID" value="KAI3527626.1"/>
    <property type="molecule type" value="Genomic_DNA"/>
</dbReference>
<keyword evidence="4" id="KW-1185">Reference proteome</keyword>
<evidence type="ECO:0000256" key="2">
    <source>
        <dbReference type="SAM" id="Phobius"/>
    </source>
</evidence>
<comment type="caution">
    <text evidence="3">The sequence shown here is derived from an EMBL/GenBank/DDBJ whole genome shotgun (WGS) entry which is preliminary data.</text>
</comment>
<evidence type="ECO:0000313" key="4">
    <source>
        <dbReference type="Proteomes" id="UP001056436"/>
    </source>
</evidence>
<feature type="region of interest" description="Disordered" evidence="1">
    <location>
        <begin position="423"/>
        <end position="472"/>
    </location>
</feature>
<accession>A0A9P9WZD4</accession>
<dbReference type="AlphaFoldDB" id="A0A9P9WZD4"/>
<feature type="region of interest" description="Disordered" evidence="1">
    <location>
        <begin position="143"/>
        <end position="208"/>
    </location>
</feature>
<reference evidence="3" key="1">
    <citation type="submission" date="2019-01" db="EMBL/GenBank/DDBJ databases">
        <title>Colletotrichum abscissum LGMF1257.</title>
        <authorList>
            <person name="Baroncelli R."/>
        </authorList>
    </citation>
    <scope>NUCLEOTIDE SEQUENCE</scope>
    <source>
        <strain evidence="3">Ca142</strain>
    </source>
</reference>
<feature type="compositionally biased region" description="Low complexity" evidence="1">
    <location>
        <begin position="562"/>
        <end position="571"/>
    </location>
</feature>
<keyword evidence="2" id="KW-0472">Membrane</keyword>